<organism evidence="1 2">
    <name type="scientific">Hibiscus syriacus</name>
    <name type="common">Rose of Sharon</name>
    <dbReference type="NCBI Taxonomy" id="106335"/>
    <lineage>
        <taxon>Eukaryota</taxon>
        <taxon>Viridiplantae</taxon>
        <taxon>Streptophyta</taxon>
        <taxon>Embryophyta</taxon>
        <taxon>Tracheophyta</taxon>
        <taxon>Spermatophyta</taxon>
        <taxon>Magnoliopsida</taxon>
        <taxon>eudicotyledons</taxon>
        <taxon>Gunneridae</taxon>
        <taxon>Pentapetalae</taxon>
        <taxon>rosids</taxon>
        <taxon>malvids</taxon>
        <taxon>Malvales</taxon>
        <taxon>Malvaceae</taxon>
        <taxon>Malvoideae</taxon>
        <taxon>Hibiscus</taxon>
    </lineage>
</organism>
<reference evidence="1" key="1">
    <citation type="submission" date="2019-09" db="EMBL/GenBank/DDBJ databases">
        <title>Draft genome information of white flower Hibiscus syriacus.</title>
        <authorList>
            <person name="Kim Y.-M."/>
        </authorList>
    </citation>
    <scope>NUCLEOTIDE SEQUENCE [LARGE SCALE GENOMIC DNA]</scope>
    <source>
        <strain evidence="1">YM2019G1</strain>
    </source>
</reference>
<evidence type="ECO:0000313" key="2">
    <source>
        <dbReference type="Proteomes" id="UP000436088"/>
    </source>
</evidence>
<dbReference type="PANTHER" id="PTHR35751">
    <property type="match status" value="1"/>
</dbReference>
<accession>A0A6A2XYN7</accession>
<dbReference type="Proteomes" id="UP000436088">
    <property type="component" value="Unassembled WGS sequence"/>
</dbReference>
<comment type="caution">
    <text evidence="1">The sequence shown here is derived from an EMBL/GenBank/DDBJ whole genome shotgun (WGS) entry which is preliminary data.</text>
</comment>
<dbReference type="PANTHER" id="PTHR35751:SF1">
    <property type="entry name" value="GENOME ASSEMBLY, CHROMOSOME: A02"/>
    <property type="match status" value="1"/>
</dbReference>
<keyword evidence="2" id="KW-1185">Reference proteome</keyword>
<gene>
    <name evidence="1" type="ORF">F3Y22_tig00111843pilonHSYRG00058</name>
</gene>
<sequence length="97" mass="10483">MGAEQALKIILRIKFPQRHSKPPASGSIAENQATNKHAEIVNGLIARSSSDVPAPPINTAVGEKASLLPKRTPASEREFEAILVSKMISCSLRFLLH</sequence>
<name>A0A6A2XYN7_HIBSY</name>
<dbReference type="EMBL" id="VEPZ02001447">
    <property type="protein sequence ID" value="KAE8672355.1"/>
    <property type="molecule type" value="Genomic_DNA"/>
</dbReference>
<dbReference type="AlphaFoldDB" id="A0A6A2XYN7"/>
<evidence type="ECO:0000313" key="1">
    <source>
        <dbReference type="EMBL" id="KAE8672355.1"/>
    </source>
</evidence>
<proteinExistence type="predicted"/>
<protein>
    <submittedName>
        <fullName evidence="1">Dipeptidyl peptidase 8-like</fullName>
    </submittedName>
</protein>